<dbReference type="PROSITE" id="PS50943">
    <property type="entry name" value="HTH_CROC1"/>
    <property type="match status" value="1"/>
</dbReference>
<feature type="coiled-coil region" evidence="1">
    <location>
        <begin position="191"/>
        <end position="273"/>
    </location>
</feature>
<dbReference type="Proteomes" id="UP000295735">
    <property type="component" value="Unassembled WGS sequence"/>
</dbReference>
<dbReference type="Pfam" id="PF01381">
    <property type="entry name" value="HTH_3"/>
    <property type="match status" value="1"/>
</dbReference>
<protein>
    <submittedName>
        <fullName evidence="3">Helix-turn-helix transcriptional regulator</fullName>
    </submittedName>
</protein>
<dbReference type="Gene3D" id="1.10.260.40">
    <property type="entry name" value="lambda repressor-like DNA-binding domains"/>
    <property type="match status" value="1"/>
</dbReference>
<name>A0ABQ6R8M3_9STAP</name>
<reference evidence="3 4" key="1">
    <citation type="submission" date="2019-09" db="EMBL/GenBank/DDBJ databases">
        <authorList>
            <person name="Mazhar S."/>
            <person name="Altermann E."/>
            <person name="Hill C."/>
            <person name="Mcauliffe O."/>
        </authorList>
    </citation>
    <scope>NUCLEOTIDE SEQUENCE [LARGE SCALE GENOMIC DNA]</scope>
    <source>
        <strain evidence="3 4">ATCC 51831</strain>
    </source>
</reference>
<dbReference type="InterPro" id="IPR001387">
    <property type="entry name" value="Cro/C1-type_HTH"/>
</dbReference>
<dbReference type="InterPro" id="IPR010982">
    <property type="entry name" value="Lambda_DNA-bd_dom_sf"/>
</dbReference>
<proteinExistence type="predicted"/>
<dbReference type="RefSeq" id="WP_149458885.1">
    <property type="nucleotide sequence ID" value="NZ_SCWC02000003.1"/>
</dbReference>
<comment type="caution">
    <text evidence="3">The sequence shown here is derived from an EMBL/GenBank/DDBJ whole genome shotgun (WGS) entry which is preliminary data.</text>
</comment>
<evidence type="ECO:0000313" key="3">
    <source>
        <dbReference type="EMBL" id="KAA1039489.1"/>
    </source>
</evidence>
<evidence type="ECO:0000313" key="4">
    <source>
        <dbReference type="Proteomes" id="UP000295735"/>
    </source>
</evidence>
<evidence type="ECO:0000256" key="1">
    <source>
        <dbReference type="SAM" id="Coils"/>
    </source>
</evidence>
<evidence type="ECO:0000259" key="2">
    <source>
        <dbReference type="PROSITE" id="PS50943"/>
    </source>
</evidence>
<dbReference type="SUPFAM" id="SSF47413">
    <property type="entry name" value="lambda repressor-like DNA-binding domains"/>
    <property type="match status" value="1"/>
</dbReference>
<keyword evidence="4" id="KW-1185">Reference proteome</keyword>
<organism evidence="3 4">
    <name type="scientific">Macrococcus equipercicus</name>
    <dbReference type="NCBI Taxonomy" id="69967"/>
    <lineage>
        <taxon>Bacteria</taxon>
        <taxon>Bacillati</taxon>
        <taxon>Bacillota</taxon>
        <taxon>Bacilli</taxon>
        <taxon>Bacillales</taxon>
        <taxon>Staphylococcaceae</taxon>
        <taxon>Macrococcus</taxon>
    </lineage>
</organism>
<dbReference type="CDD" id="cd00093">
    <property type="entry name" value="HTH_XRE"/>
    <property type="match status" value="1"/>
</dbReference>
<keyword evidence="1" id="KW-0175">Coiled coil</keyword>
<sequence length="275" mass="32554">MINEEARQLGDYIKKLRKNKKVTAKELGSYVGYSQSYISAIENNNNNNVPSKKVLNRLATALRHIGYDHADVEEKLYSIAGYPSRRHIAHDDDFKISYSKYLGAYDNLSNVPLEKPYLDLFYVLDNKFDLKFQYKNNGFDEYVELNDKHKSFIKNMITQLLFMEDIEENIKIGYEKALEEQAKINHIEVYYDEIAQKLDRLRNDLRVLNDLRKNFSEENFKYEYDNTLQVLSMELEEHEEELDFSKETLLNAIEFISSEIARLTDEYDKETDKED</sequence>
<dbReference type="EMBL" id="SCWC02000003">
    <property type="protein sequence ID" value="KAA1039489.1"/>
    <property type="molecule type" value="Genomic_DNA"/>
</dbReference>
<dbReference type="SMART" id="SM00530">
    <property type="entry name" value="HTH_XRE"/>
    <property type="match status" value="1"/>
</dbReference>
<accession>A0ABQ6R8M3</accession>
<feature type="domain" description="HTH cro/C1-type" evidence="2">
    <location>
        <begin position="13"/>
        <end position="72"/>
    </location>
</feature>
<gene>
    <name evidence="3" type="ORF">ERX35_005265</name>
</gene>